<name>S5DMQ0_9VIRU</name>
<evidence type="ECO:0000313" key="1">
    <source>
        <dbReference type="EMBL" id="AGQ20229.1"/>
    </source>
</evidence>
<protein>
    <submittedName>
        <fullName evidence="1">AsIV-cont00117-ORF1</fullName>
    </submittedName>
</protein>
<proteinExistence type="predicted"/>
<dbReference type="EMBL" id="KC752323">
    <property type="protein sequence ID" value="AGQ20229.1"/>
    <property type="molecule type" value="Genomic_DNA"/>
</dbReference>
<sequence length="180" mass="20592">MIARNALKNSTILPNPPTFIFQAHSCGIEFCCAVNSSVKLSILIADCILLSLLFPKEFENYCKLLLLFLTGVNETIFESKARFIRILIFSNEEKLSAKKLWKLRSLSEFYNQFAPTSSRSTRMAFNRACVIDPACAIPRREQRQETYRSLNIKHVPFTYDVVQPTHDIPREINEAAGDIQ</sequence>
<accession>S5DMQ0</accession>
<reference evidence="1" key="1">
    <citation type="journal article" date="2013" name="J. Gen. Virol.">
        <title>Ultrastructural and genomic characterization of a second banchine polydnavirus confirms the existence of shared features within this ichnovirus lineage.</title>
        <authorList>
            <person name="Djoumad A."/>
            <person name="Stoltz D."/>
            <person name="Beliveau C."/>
            <person name="Boyle B."/>
            <person name="Kuhn L."/>
            <person name="Cusson M."/>
        </authorList>
    </citation>
    <scope>NUCLEOTIDE SEQUENCE</scope>
</reference>
<organism evidence="1">
    <name type="scientific">Apophua simplicipes ichnovirus</name>
    <dbReference type="NCBI Taxonomy" id="1329648"/>
    <lineage>
        <taxon>Viruses</taxon>
        <taxon>Viruses incertae sedis</taxon>
        <taxon>Polydnaviriformidae</taxon>
        <taxon>Ichnoviriform</taxon>
    </lineage>
</organism>